<dbReference type="InterPro" id="IPR003018">
    <property type="entry name" value="GAF"/>
</dbReference>
<dbReference type="SUPFAM" id="SSF52172">
    <property type="entry name" value="CheY-like"/>
    <property type="match status" value="2"/>
</dbReference>
<feature type="coiled-coil region" evidence="20">
    <location>
        <begin position="48"/>
        <end position="111"/>
    </location>
</feature>
<dbReference type="CDD" id="cd00130">
    <property type="entry name" value="PAS"/>
    <property type="match status" value="2"/>
</dbReference>
<evidence type="ECO:0000259" key="23">
    <source>
        <dbReference type="PROSITE" id="PS50110"/>
    </source>
</evidence>
<dbReference type="Proteomes" id="UP000003835">
    <property type="component" value="Unassembled WGS sequence"/>
</dbReference>
<evidence type="ECO:0000256" key="5">
    <source>
        <dbReference type="ARBA" id="ARBA00022475"/>
    </source>
</evidence>
<dbReference type="InterPro" id="IPR029016">
    <property type="entry name" value="GAF-like_dom_sf"/>
</dbReference>
<dbReference type="SMART" id="SM00091">
    <property type="entry name" value="PAS"/>
    <property type="match status" value="2"/>
</dbReference>
<dbReference type="PROSITE" id="PS50112">
    <property type="entry name" value="PAS"/>
    <property type="match status" value="2"/>
</dbReference>
<keyword evidence="8 21" id="KW-0812">Transmembrane</keyword>
<dbReference type="InterPro" id="IPR036097">
    <property type="entry name" value="HisK_dim/P_sf"/>
</dbReference>
<dbReference type="CDD" id="cd17546">
    <property type="entry name" value="REC_hyHK_CKI1_RcsC-like"/>
    <property type="match status" value="2"/>
</dbReference>
<dbReference type="Pfam" id="PF00512">
    <property type="entry name" value="HisKA"/>
    <property type="match status" value="1"/>
</dbReference>
<keyword evidence="7" id="KW-0808">Transferase</keyword>
<evidence type="ECO:0000256" key="9">
    <source>
        <dbReference type="ARBA" id="ARBA00022741"/>
    </source>
</evidence>
<feature type="domain" description="HPt" evidence="26">
    <location>
        <begin position="1160"/>
        <end position="1253"/>
    </location>
</feature>
<feature type="domain" description="PAS" evidence="24">
    <location>
        <begin position="111"/>
        <end position="154"/>
    </location>
</feature>
<dbReference type="SMART" id="SM00073">
    <property type="entry name" value="HPT"/>
    <property type="match status" value="1"/>
</dbReference>
<evidence type="ECO:0000256" key="10">
    <source>
        <dbReference type="ARBA" id="ARBA00022777"/>
    </source>
</evidence>
<dbReference type="STRING" id="118168.MC7420_7660"/>
<proteinExistence type="inferred from homology"/>
<evidence type="ECO:0000256" key="16">
    <source>
        <dbReference type="ARBA" id="ARBA00068150"/>
    </source>
</evidence>
<keyword evidence="5" id="KW-1003">Cell membrane</keyword>
<name>B4VIP5_9CYAN</name>
<feature type="domain" description="Histidine kinase" evidence="22">
    <location>
        <begin position="554"/>
        <end position="797"/>
    </location>
</feature>
<dbReference type="Pfam" id="PF01627">
    <property type="entry name" value="Hpt"/>
    <property type="match status" value="1"/>
</dbReference>
<dbReference type="InterPro" id="IPR003661">
    <property type="entry name" value="HisK_dim/P_dom"/>
</dbReference>
<feature type="domain" description="PAC" evidence="25">
    <location>
        <begin position="314"/>
        <end position="366"/>
    </location>
</feature>
<dbReference type="SUPFAM" id="SSF47226">
    <property type="entry name" value="Histidine-containing phosphotransfer domain, HPT domain"/>
    <property type="match status" value="1"/>
</dbReference>
<keyword evidence="20" id="KW-0175">Coiled coil</keyword>
<dbReference type="Pfam" id="PF00072">
    <property type="entry name" value="Response_reg"/>
    <property type="match status" value="2"/>
</dbReference>
<dbReference type="InterPro" id="IPR000700">
    <property type="entry name" value="PAS-assoc_C"/>
</dbReference>
<dbReference type="eggNOG" id="COG0642">
    <property type="taxonomic scope" value="Bacteria"/>
</dbReference>
<dbReference type="InterPro" id="IPR035965">
    <property type="entry name" value="PAS-like_dom_sf"/>
</dbReference>
<dbReference type="InterPro" id="IPR011006">
    <property type="entry name" value="CheY-like_superfamily"/>
</dbReference>
<evidence type="ECO:0000256" key="6">
    <source>
        <dbReference type="ARBA" id="ARBA00022553"/>
    </source>
</evidence>
<evidence type="ECO:0000256" key="1">
    <source>
        <dbReference type="ARBA" id="ARBA00000085"/>
    </source>
</evidence>
<dbReference type="Pfam" id="PF01590">
    <property type="entry name" value="GAF"/>
    <property type="match status" value="1"/>
</dbReference>
<organism evidence="27 28">
    <name type="scientific">Coleofasciculus chthonoplastes PCC 7420</name>
    <dbReference type="NCBI Taxonomy" id="118168"/>
    <lineage>
        <taxon>Bacteria</taxon>
        <taxon>Bacillati</taxon>
        <taxon>Cyanobacteriota</taxon>
        <taxon>Cyanophyceae</taxon>
        <taxon>Coleofasciculales</taxon>
        <taxon>Coleofasciculaceae</taxon>
        <taxon>Coleofasciculus</taxon>
    </lineage>
</organism>
<dbReference type="Gene3D" id="1.10.287.130">
    <property type="match status" value="1"/>
</dbReference>
<dbReference type="InterPro" id="IPR001610">
    <property type="entry name" value="PAC"/>
</dbReference>
<evidence type="ECO:0000313" key="28">
    <source>
        <dbReference type="Proteomes" id="UP000003835"/>
    </source>
</evidence>
<dbReference type="InterPro" id="IPR005467">
    <property type="entry name" value="His_kinase_dom"/>
</dbReference>
<feature type="domain" description="PAS" evidence="24">
    <location>
        <begin position="239"/>
        <end position="310"/>
    </location>
</feature>
<comment type="similarity">
    <text evidence="3">In the N-terminal section; belongs to the phytochrome family.</text>
</comment>
<feature type="modified residue" description="4-aspartylphosphate" evidence="19">
    <location>
        <position position="1011"/>
    </location>
</feature>
<dbReference type="InterPro" id="IPR003594">
    <property type="entry name" value="HATPase_dom"/>
</dbReference>
<dbReference type="PRINTS" id="PR00344">
    <property type="entry name" value="BCTRLSENSOR"/>
</dbReference>
<dbReference type="Pfam" id="PF08448">
    <property type="entry name" value="PAS_4"/>
    <property type="match status" value="1"/>
</dbReference>
<dbReference type="eggNOG" id="COG2205">
    <property type="taxonomic scope" value="Bacteria"/>
</dbReference>
<dbReference type="Gene3D" id="3.30.565.10">
    <property type="entry name" value="Histidine kinase-like ATPase, C-terminal domain"/>
    <property type="match status" value="1"/>
</dbReference>
<feature type="domain" description="Response regulatory" evidence="23">
    <location>
        <begin position="962"/>
        <end position="1085"/>
    </location>
</feature>
<dbReference type="CDD" id="cd00082">
    <property type="entry name" value="HisKA"/>
    <property type="match status" value="1"/>
</dbReference>
<dbReference type="Gene3D" id="3.30.450.20">
    <property type="entry name" value="PAS domain"/>
    <property type="match status" value="2"/>
</dbReference>
<dbReference type="InterPro" id="IPR004358">
    <property type="entry name" value="Sig_transdc_His_kin-like_C"/>
</dbReference>
<dbReference type="InterPro" id="IPR001789">
    <property type="entry name" value="Sig_transdc_resp-reg_receiver"/>
</dbReference>
<dbReference type="InterPro" id="IPR036890">
    <property type="entry name" value="HATPase_C_sf"/>
</dbReference>
<dbReference type="PROSITE" id="PS50109">
    <property type="entry name" value="HIS_KIN"/>
    <property type="match status" value="1"/>
</dbReference>
<sequence>MGVWTLWFPDYWLSGLIKAFTALVSCYTAMVLIPLTPQALALPSPAQLQAANQALEMEIRDRKQAEAAVRTLNSQLEQRVNERTKELTQVNQKLEREIKERIQVADALLEAEENYRSIFEKAGWGIFQTTPDGQYLSANPALAQIYGYPSPEALISRLTNGEHQLYVDQSQRAEFKRLIHQQGSVSSFESQVYRQDGSIIWISENTRAVRDANGVLLYYEGSVEDISDRKQAAEQLQASEQKLRQIIDLVPHFIFAKNLDGQFILVNQAIADAYGTTVEHLLNHKDEDFIKSPEQLRRIREEERQIIQQGQPKHIPEERVPDAHGNIRIVQTTRIPFYVTGSATPAILGIAIDITQRKHIEQELRENAAIIRALYEVTTQQNSDFEQKLQNLLTMGRRQFNLDVGILSHIENIDTENGRYEIIAAQMPNNLSFKGVTLDLKQTYCAEIIHAKKPLCILSASTSQWHNHPGFKVFQVEAYIGVPVIVNGQLYGTLCFVSLTPRQTPFKDIEIELLRLMAQWIGGEIERQQAAQELAQARDVALAATRAKSEFLATMSHEIRTPMNGVIGMTGLLLDTQLTSQQQEFVTTIRHSGDTLLTIINDILDFSKIESGKLELEEVSFDLQVCIENCLDLLAAKASDKNLELAYQITPQTPRMIIGDVTRLRQILVNLLSNAVKFTQSGEVIVSVNAEKLDYEQWERPETKTSLTPRITPSVATPHYRIQFAVKDTGIGIPPERLNRLFQPFSQVDSSTTRKYGGTGLGLAICKQLCEMMGGTMWVESQEDIGSTFYFTLVVPADPSTQQNTNQVCRLELDGQRLLIVDDNDTNRKILMRQAQVWGMECYAAQSGVQALDWLHQGERFDLAILDMQMPEMDGVTLAQKIRKLPGCQTLPLVMLSSLGELQVDTPDVKQTFAGFLTKPIKQSQLCDVLMQAMAGIPIKVKIHSAKKPDIDAKMGERLPLRILLAEDNPVNQQVALHLLQRMGYRADVAGNGLEVLEALQRQPYDVVFMDVQMPEMDGLEASRRICQEWCDLDGKTQSQRPRIIAMTANAMVGDREMCIEAGMDDYISKPIRIEELVEALKKAGGVGEAGGAGGAGGAEGACRDVPVERLGAEGEEIKASGSSVDTTPSDSTTVAGLDLSDKAVFDPVIFQQLREMLNQEEILAEVITRYLEEAPKLLQDLSDGITQGQTELLNRTAHTLKSSSAMLGASRLAHLCQELEAKANRDNVEVKATLLSQIKAEYEPVKRVLLEHKPDKT</sequence>
<evidence type="ECO:0000313" key="27">
    <source>
        <dbReference type="EMBL" id="EDX77922.1"/>
    </source>
</evidence>
<dbReference type="Gene3D" id="1.20.120.160">
    <property type="entry name" value="HPT domain"/>
    <property type="match status" value="1"/>
</dbReference>
<dbReference type="InterPro" id="IPR013656">
    <property type="entry name" value="PAS_4"/>
</dbReference>
<dbReference type="SMART" id="SM00388">
    <property type="entry name" value="HisKA"/>
    <property type="match status" value="1"/>
</dbReference>
<evidence type="ECO:0000256" key="15">
    <source>
        <dbReference type="ARBA" id="ARBA00064003"/>
    </source>
</evidence>
<evidence type="ECO:0000256" key="20">
    <source>
        <dbReference type="SAM" id="Coils"/>
    </source>
</evidence>
<keyword evidence="28" id="KW-1185">Reference proteome</keyword>
<dbReference type="GO" id="GO:0000155">
    <property type="term" value="F:phosphorelay sensor kinase activity"/>
    <property type="evidence" value="ECO:0007669"/>
    <property type="project" value="InterPro"/>
</dbReference>
<dbReference type="PANTHER" id="PTHR45339:SF1">
    <property type="entry name" value="HYBRID SIGNAL TRANSDUCTION HISTIDINE KINASE J"/>
    <property type="match status" value="1"/>
</dbReference>
<evidence type="ECO:0000256" key="8">
    <source>
        <dbReference type="ARBA" id="ARBA00022692"/>
    </source>
</evidence>
<evidence type="ECO:0000256" key="14">
    <source>
        <dbReference type="ARBA" id="ARBA00023136"/>
    </source>
</evidence>
<accession>B4VIP5</accession>
<dbReference type="HOGENOM" id="CLU_000445_114_15_3"/>
<dbReference type="CDD" id="cd00088">
    <property type="entry name" value="HPT"/>
    <property type="match status" value="1"/>
</dbReference>
<dbReference type="GO" id="GO:0005524">
    <property type="term" value="F:ATP binding"/>
    <property type="evidence" value="ECO:0007669"/>
    <property type="project" value="UniProtKB-KW"/>
</dbReference>
<dbReference type="FunFam" id="1.10.287.130:FF:000002">
    <property type="entry name" value="Two-component osmosensing histidine kinase"/>
    <property type="match status" value="1"/>
</dbReference>
<dbReference type="PROSITE" id="PS50110">
    <property type="entry name" value="RESPONSE_REGULATORY"/>
    <property type="match status" value="2"/>
</dbReference>
<dbReference type="InterPro" id="IPR000014">
    <property type="entry name" value="PAS"/>
</dbReference>
<dbReference type="AlphaFoldDB" id="B4VIP5"/>
<protein>
    <recommendedName>
        <fullName evidence="17">Circadian input-output histidine kinase CikA</fullName>
        <ecNumber evidence="4">2.7.13.3</ecNumber>
    </recommendedName>
    <alternativeName>
        <fullName evidence="16">Sensory/regulatory protein RpfC</fullName>
    </alternativeName>
</protein>
<dbReference type="SMART" id="SM00387">
    <property type="entry name" value="HATPase_c"/>
    <property type="match status" value="1"/>
</dbReference>
<dbReference type="NCBIfam" id="TIGR00229">
    <property type="entry name" value="sensory_box"/>
    <property type="match status" value="2"/>
</dbReference>
<feature type="transmembrane region" description="Helical" evidence="21">
    <location>
        <begin position="12"/>
        <end position="35"/>
    </location>
</feature>
<dbReference type="SUPFAM" id="SSF55785">
    <property type="entry name" value="PYP-like sensor domain (PAS domain)"/>
    <property type="match status" value="2"/>
</dbReference>
<dbReference type="Pfam" id="PF02518">
    <property type="entry name" value="HATPase_c"/>
    <property type="match status" value="1"/>
</dbReference>
<evidence type="ECO:0000256" key="11">
    <source>
        <dbReference type="ARBA" id="ARBA00022840"/>
    </source>
</evidence>
<evidence type="ECO:0000256" key="13">
    <source>
        <dbReference type="ARBA" id="ARBA00023012"/>
    </source>
</evidence>
<evidence type="ECO:0000256" key="4">
    <source>
        <dbReference type="ARBA" id="ARBA00012438"/>
    </source>
</evidence>
<dbReference type="SUPFAM" id="SSF47384">
    <property type="entry name" value="Homodimeric domain of signal transducing histidine kinase"/>
    <property type="match status" value="1"/>
</dbReference>
<dbReference type="PROSITE" id="PS50113">
    <property type="entry name" value="PAC"/>
    <property type="match status" value="2"/>
</dbReference>
<dbReference type="SMART" id="SM00065">
    <property type="entry name" value="GAF"/>
    <property type="match status" value="1"/>
</dbReference>
<keyword evidence="10" id="KW-0418">Kinase</keyword>
<comment type="subunit">
    <text evidence="15">At low DSF concentrations, interacts with RpfF.</text>
</comment>
<dbReference type="Gene3D" id="3.40.50.2300">
    <property type="match status" value="2"/>
</dbReference>
<feature type="modified residue" description="4-aspartylphosphate" evidence="19">
    <location>
        <position position="867"/>
    </location>
</feature>
<dbReference type="SUPFAM" id="SSF55781">
    <property type="entry name" value="GAF domain-like"/>
    <property type="match status" value="1"/>
</dbReference>
<dbReference type="PROSITE" id="PS50894">
    <property type="entry name" value="HPT"/>
    <property type="match status" value="1"/>
</dbReference>
<dbReference type="InterPro" id="IPR008207">
    <property type="entry name" value="Sig_transdc_His_kin_Hpt_dom"/>
</dbReference>
<dbReference type="SMART" id="SM00086">
    <property type="entry name" value="PAC"/>
    <property type="match status" value="1"/>
</dbReference>
<evidence type="ECO:0000256" key="19">
    <source>
        <dbReference type="PROSITE-ProRule" id="PRU00169"/>
    </source>
</evidence>
<gene>
    <name evidence="27" type="ORF">MC7420_7660</name>
</gene>
<dbReference type="PANTHER" id="PTHR45339">
    <property type="entry name" value="HYBRID SIGNAL TRANSDUCTION HISTIDINE KINASE J"/>
    <property type="match status" value="1"/>
</dbReference>
<reference evidence="27 28" key="1">
    <citation type="submission" date="2008-07" db="EMBL/GenBank/DDBJ databases">
        <authorList>
            <person name="Tandeau de Marsac N."/>
            <person name="Ferriera S."/>
            <person name="Johnson J."/>
            <person name="Kravitz S."/>
            <person name="Beeson K."/>
            <person name="Sutton G."/>
            <person name="Rogers Y.-H."/>
            <person name="Friedman R."/>
            <person name="Frazier M."/>
            <person name="Venter J.C."/>
        </authorList>
    </citation>
    <scope>NUCLEOTIDE SEQUENCE [LARGE SCALE GENOMIC DNA]</scope>
    <source>
        <strain evidence="27 28">PCC 7420</strain>
    </source>
</reference>
<evidence type="ECO:0000256" key="17">
    <source>
        <dbReference type="ARBA" id="ARBA00074306"/>
    </source>
</evidence>
<dbReference type="Gene3D" id="3.30.450.40">
    <property type="match status" value="1"/>
</dbReference>
<evidence type="ECO:0000259" key="25">
    <source>
        <dbReference type="PROSITE" id="PS50113"/>
    </source>
</evidence>
<evidence type="ECO:0000256" key="21">
    <source>
        <dbReference type="SAM" id="Phobius"/>
    </source>
</evidence>
<keyword evidence="9" id="KW-0547">Nucleotide-binding</keyword>
<feature type="modified residue" description="Phosphohistidine" evidence="18">
    <location>
        <position position="1199"/>
    </location>
</feature>
<keyword evidence="6 19" id="KW-0597">Phosphoprotein</keyword>
<dbReference type="eggNOG" id="COG5002">
    <property type="taxonomic scope" value="Bacteria"/>
</dbReference>
<dbReference type="GO" id="GO:0005886">
    <property type="term" value="C:plasma membrane"/>
    <property type="evidence" value="ECO:0007669"/>
    <property type="project" value="UniProtKB-SubCell"/>
</dbReference>
<evidence type="ECO:0000259" key="22">
    <source>
        <dbReference type="PROSITE" id="PS50109"/>
    </source>
</evidence>
<comment type="subcellular location">
    <subcellularLocation>
        <location evidence="2">Cell membrane</location>
        <topology evidence="2">Multi-pass membrane protein</topology>
    </subcellularLocation>
</comment>
<evidence type="ECO:0000259" key="26">
    <source>
        <dbReference type="PROSITE" id="PS50894"/>
    </source>
</evidence>
<dbReference type="FunFam" id="3.30.565.10:FF:000010">
    <property type="entry name" value="Sensor histidine kinase RcsC"/>
    <property type="match status" value="1"/>
</dbReference>
<dbReference type="Pfam" id="PF13426">
    <property type="entry name" value="PAS_9"/>
    <property type="match status" value="1"/>
</dbReference>
<dbReference type="CDD" id="cd16922">
    <property type="entry name" value="HATPase_EvgS-ArcB-TorS-like"/>
    <property type="match status" value="1"/>
</dbReference>
<dbReference type="EC" id="2.7.13.3" evidence="4"/>
<evidence type="ECO:0000256" key="7">
    <source>
        <dbReference type="ARBA" id="ARBA00022679"/>
    </source>
</evidence>
<evidence type="ECO:0000259" key="24">
    <source>
        <dbReference type="PROSITE" id="PS50112"/>
    </source>
</evidence>
<dbReference type="EMBL" id="DS989842">
    <property type="protein sequence ID" value="EDX77922.1"/>
    <property type="molecule type" value="Genomic_DNA"/>
</dbReference>
<evidence type="ECO:0000256" key="2">
    <source>
        <dbReference type="ARBA" id="ARBA00004651"/>
    </source>
</evidence>
<dbReference type="InterPro" id="IPR036641">
    <property type="entry name" value="HPT_dom_sf"/>
</dbReference>
<dbReference type="SUPFAM" id="SSF55874">
    <property type="entry name" value="ATPase domain of HSP90 chaperone/DNA topoisomerase II/histidine kinase"/>
    <property type="match status" value="1"/>
</dbReference>
<evidence type="ECO:0000256" key="3">
    <source>
        <dbReference type="ARBA" id="ARBA00006402"/>
    </source>
</evidence>
<feature type="domain" description="PAC" evidence="25">
    <location>
        <begin position="186"/>
        <end position="238"/>
    </location>
</feature>
<evidence type="ECO:0000256" key="18">
    <source>
        <dbReference type="PROSITE-ProRule" id="PRU00110"/>
    </source>
</evidence>
<keyword evidence="12 21" id="KW-1133">Transmembrane helix</keyword>
<evidence type="ECO:0000256" key="12">
    <source>
        <dbReference type="ARBA" id="ARBA00022989"/>
    </source>
</evidence>
<keyword evidence="13" id="KW-0902">Two-component regulatory system</keyword>
<keyword evidence="11" id="KW-0067">ATP-binding</keyword>
<dbReference type="SMART" id="SM00448">
    <property type="entry name" value="REC"/>
    <property type="match status" value="2"/>
</dbReference>
<feature type="domain" description="Response regulatory" evidence="23">
    <location>
        <begin position="817"/>
        <end position="934"/>
    </location>
</feature>
<keyword evidence="14 21" id="KW-0472">Membrane</keyword>
<comment type="catalytic activity">
    <reaction evidence="1">
        <text>ATP + protein L-histidine = ADP + protein N-phospho-L-histidine.</text>
        <dbReference type="EC" id="2.7.13.3"/>
    </reaction>
</comment>